<sequence>MFVPLRLLVGVVVPDEREIVEGAQMSVYFQPEGYVSVSSVGRSTRFSTRPASTCVYWKNGSAGIPYVLGHHSTA</sequence>
<dbReference type="AlphaFoldDB" id="M0D3I2"/>
<comment type="caution">
    <text evidence="1">The sequence shown here is derived from an EMBL/GenBank/DDBJ whole genome shotgun (WGS) entry which is preliminary data.</text>
</comment>
<gene>
    <name evidence="1" type="ORF">C473_14479</name>
</gene>
<accession>M0D3I2</accession>
<dbReference type="Proteomes" id="UP000011572">
    <property type="component" value="Unassembled WGS sequence"/>
</dbReference>
<name>M0D3I2_9EURY</name>
<proteinExistence type="predicted"/>
<dbReference type="EMBL" id="AOIW01000071">
    <property type="protein sequence ID" value="ELZ29408.1"/>
    <property type="molecule type" value="Genomic_DNA"/>
</dbReference>
<evidence type="ECO:0000313" key="1">
    <source>
        <dbReference type="EMBL" id="ELZ29408.1"/>
    </source>
</evidence>
<reference evidence="1 2" key="1">
    <citation type="journal article" date="2014" name="PLoS Genet.">
        <title>Phylogenetically driven sequencing of extremely halophilic archaea reveals strategies for static and dynamic osmo-response.</title>
        <authorList>
            <person name="Becker E.A."/>
            <person name="Seitzer P.M."/>
            <person name="Tritt A."/>
            <person name="Larsen D."/>
            <person name="Krusor M."/>
            <person name="Yao A.I."/>
            <person name="Wu D."/>
            <person name="Madern D."/>
            <person name="Eisen J.A."/>
            <person name="Darling A.E."/>
            <person name="Facciotti M.T."/>
        </authorList>
    </citation>
    <scope>NUCLEOTIDE SEQUENCE [LARGE SCALE GENOMIC DNA]</scope>
    <source>
        <strain evidence="1 2">JCM 10247</strain>
    </source>
</reference>
<organism evidence="1 2">
    <name type="scientific">Halorubrum distributum JCM 10247</name>
    <dbReference type="NCBI Taxonomy" id="1227486"/>
    <lineage>
        <taxon>Archaea</taxon>
        <taxon>Methanobacteriati</taxon>
        <taxon>Methanobacteriota</taxon>
        <taxon>Stenosarchaea group</taxon>
        <taxon>Halobacteria</taxon>
        <taxon>Halobacteriales</taxon>
        <taxon>Haloferacaceae</taxon>
        <taxon>Halorubrum</taxon>
        <taxon>Halorubrum distributum group</taxon>
    </lineage>
</organism>
<evidence type="ECO:0000313" key="2">
    <source>
        <dbReference type="Proteomes" id="UP000011572"/>
    </source>
</evidence>
<protein>
    <submittedName>
        <fullName evidence="1">Uncharacterized protein</fullName>
    </submittedName>
</protein>